<dbReference type="Proteomes" id="UP000606396">
    <property type="component" value="Unassembled WGS sequence"/>
</dbReference>
<evidence type="ECO:0000313" key="2">
    <source>
        <dbReference type="EMBL" id="MBD2614547.1"/>
    </source>
</evidence>
<sequence>MSKINFWKKYLTAIGVTLLAMVITAYNNSARSQLPSVNLSDTSNPTSPQVSPTENSANSQSLSQSLAQQAVQVIHDYYNAIARQEYKQAYLAWDGDGSASKQSFEQFKQGFVNTVSVAEKVGKPSPIEGAAGSLYIEIPVTITAVTTNGTVQRYHGSYQLRRVNNVPGSTPQQRRWHIYSANISLEQSSNKGLPSKKIFHTRLLTVDR</sequence>
<keyword evidence="3" id="KW-1185">Reference proteome</keyword>
<comment type="caution">
    <text evidence="2">The sequence shown here is derived from an EMBL/GenBank/DDBJ whole genome shotgun (WGS) entry which is preliminary data.</text>
</comment>
<dbReference type="EMBL" id="JACJTC010000019">
    <property type="protein sequence ID" value="MBD2614547.1"/>
    <property type="molecule type" value="Genomic_DNA"/>
</dbReference>
<evidence type="ECO:0000256" key="1">
    <source>
        <dbReference type="SAM" id="MobiDB-lite"/>
    </source>
</evidence>
<dbReference type="RefSeq" id="WP_190951494.1">
    <property type="nucleotide sequence ID" value="NZ_JACJTC010000019.1"/>
</dbReference>
<name>A0ABR8HHC6_NOSPU</name>
<evidence type="ECO:0000313" key="3">
    <source>
        <dbReference type="Proteomes" id="UP000606396"/>
    </source>
</evidence>
<feature type="compositionally biased region" description="Polar residues" evidence="1">
    <location>
        <begin position="35"/>
        <end position="54"/>
    </location>
</feature>
<organism evidence="2 3">
    <name type="scientific">Nostoc punctiforme FACHB-252</name>
    <dbReference type="NCBI Taxonomy" id="1357509"/>
    <lineage>
        <taxon>Bacteria</taxon>
        <taxon>Bacillati</taxon>
        <taxon>Cyanobacteriota</taxon>
        <taxon>Cyanophyceae</taxon>
        <taxon>Nostocales</taxon>
        <taxon>Nostocaceae</taxon>
        <taxon>Nostoc</taxon>
    </lineage>
</organism>
<feature type="region of interest" description="Disordered" evidence="1">
    <location>
        <begin position="35"/>
        <end position="62"/>
    </location>
</feature>
<accession>A0ABR8HHC6</accession>
<reference evidence="2 3" key="1">
    <citation type="journal article" date="2020" name="ISME J.">
        <title>Comparative genomics reveals insights into cyanobacterial evolution and habitat adaptation.</title>
        <authorList>
            <person name="Chen M.Y."/>
            <person name="Teng W.K."/>
            <person name="Zhao L."/>
            <person name="Hu C.X."/>
            <person name="Zhou Y.K."/>
            <person name="Han B.P."/>
            <person name="Song L.R."/>
            <person name="Shu W.S."/>
        </authorList>
    </citation>
    <scope>NUCLEOTIDE SEQUENCE [LARGE SCALE GENOMIC DNA]</scope>
    <source>
        <strain evidence="2 3">FACHB-252</strain>
    </source>
</reference>
<gene>
    <name evidence="2" type="ORF">H6G94_25290</name>
</gene>
<protein>
    <submittedName>
        <fullName evidence="2">Uncharacterized protein</fullName>
    </submittedName>
</protein>
<proteinExistence type="predicted"/>